<name>A0ABC8R9V8_9AQUA</name>
<evidence type="ECO:0000313" key="2">
    <source>
        <dbReference type="EMBL" id="CAK9141784.1"/>
    </source>
</evidence>
<dbReference type="Proteomes" id="UP001642360">
    <property type="component" value="Unassembled WGS sequence"/>
</dbReference>
<proteinExistence type="predicted"/>
<dbReference type="EMBL" id="CAUOFW020001173">
    <property type="protein sequence ID" value="CAK9141784.1"/>
    <property type="molecule type" value="Genomic_DNA"/>
</dbReference>
<dbReference type="Gene3D" id="1.10.600.10">
    <property type="entry name" value="Farnesyl Diphosphate Synthase"/>
    <property type="match status" value="1"/>
</dbReference>
<comment type="caution">
    <text evidence="2">The sequence shown here is derived from an EMBL/GenBank/DDBJ whole genome shotgun (WGS) entry which is preliminary data.</text>
</comment>
<dbReference type="InterPro" id="IPR008949">
    <property type="entry name" value="Isoprenoid_synthase_dom_sf"/>
</dbReference>
<sequence>MEFEELVKCYEIEDKWCSEGYVATFDEYMTTRLITGGNLLLGPLSVLGMGKFYTIEAFEWLHNRPKVFVASSIIGLLMNDIASHEV</sequence>
<dbReference type="AlphaFoldDB" id="A0ABC8R9V8"/>
<evidence type="ECO:0000259" key="1">
    <source>
        <dbReference type="Pfam" id="PF03936"/>
    </source>
</evidence>
<keyword evidence="3" id="KW-1185">Reference proteome</keyword>
<reference evidence="2 3" key="1">
    <citation type="submission" date="2024-02" db="EMBL/GenBank/DDBJ databases">
        <authorList>
            <person name="Vignale AGUSTIN F."/>
            <person name="Sosa J E."/>
            <person name="Modenutti C."/>
        </authorList>
    </citation>
    <scope>NUCLEOTIDE SEQUENCE [LARGE SCALE GENOMIC DNA]</scope>
</reference>
<feature type="domain" description="Terpene synthase metal-binding" evidence="1">
    <location>
        <begin position="3"/>
        <end position="85"/>
    </location>
</feature>
<protein>
    <recommendedName>
        <fullName evidence="1">Terpene synthase metal-binding domain-containing protein</fullName>
    </recommendedName>
</protein>
<dbReference type="InterPro" id="IPR005630">
    <property type="entry name" value="Terpene_synthase_metal-bd"/>
</dbReference>
<dbReference type="Pfam" id="PF03936">
    <property type="entry name" value="Terpene_synth_C"/>
    <property type="match status" value="1"/>
</dbReference>
<evidence type="ECO:0000313" key="3">
    <source>
        <dbReference type="Proteomes" id="UP001642360"/>
    </source>
</evidence>
<organism evidence="2 3">
    <name type="scientific">Ilex paraguariensis</name>
    <name type="common">yerba mate</name>
    <dbReference type="NCBI Taxonomy" id="185542"/>
    <lineage>
        <taxon>Eukaryota</taxon>
        <taxon>Viridiplantae</taxon>
        <taxon>Streptophyta</taxon>
        <taxon>Embryophyta</taxon>
        <taxon>Tracheophyta</taxon>
        <taxon>Spermatophyta</taxon>
        <taxon>Magnoliopsida</taxon>
        <taxon>eudicotyledons</taxon>
        <taxon>Gunneridae</taxon>
        <taxon>Pentapetalae</taxon>
        <taxon>asterids</taxon>
        <taxon>campanulids</taxon>
        <taxon>Aquifoliales</taxon>
        <taxon>Aquifoliaceae</taxon>
        <taxon>Ilex</taxon>
    </lineage>
</organism>
<dbReference type="SUPFAM" id="SSF48576">
    <property type="entry name" value="Terpenoid synthases"/>
    <property type="match status" value="1"/>
</dbReference>
<accession>A0ABC8R9V8</accession>
<gene>
    <name evidence="2" type="ORF">ILEXP_LOCUS9410</name>
</gene>